<accession>A0A840VKY9</accession>
<sequence length="46" mass="5191">MSREIWAELDAQAQAAPRITALFDADPARFAKFSARFGEMLLDFSK</sequence>
<name>A0A840VKY9_9PROT</name>
<keyword evidence="2" id="KW-1185">Reference proteome</keyword>
<evidence type="ECO:0000313" key="1">
    <source>
        <dbReference type="EMBL" id="MBB5373825.1"/>
    </source>
</evidence>
<dbReference type="Gene3D" id="3.40.50.10490">
    <property type="entry name" value="Glucose-6-phosphate isomerase like protein, domain 1"/>
    <property type="match status" value="1"/>
</dbReference>
<dbReference type="Proteomes" id="UP000553706">
    <property type="component" value="Unassembled WGS sequence"/>
</dbReference>
<evidence type="ECO:0008006" key="3">
    <source>
        <dbReference type="Google" id="ProtNLM"/>
    </source>
</evidence>
<protein>
    <recommendedName>
        <fullName evidence="3">Glucose-6-phosphate isomerase</fullName>
    </recommendedName>
</protein>
<organism evidence="1 2">
    <name type="scientific">Acidocella aromatica</name>
    <dbReference type="NCBI Taxonomy" id="1303579"/>
    <lineage>
        <taxon>Bacteria</taxon>
        <taxon>Pseudomonadati</taxon>
        <taxon>Pseudomonadota</taxon>
        <taxon>Alphaproteobacteria</taxon>
        <taxon>Acetobacterales</taxon>
        <taxon>Acidocellaceae</taxon>
        <taxon>Acidocella</taxon>
    </lineage>
</organism>
<proteinExistence type="predicted"/>
<evidence type="ECO:0000313" key="2">
    <source>
        <dbReference type="Proteomes" id="UP000553706"/>
    </source>
</evidence>
<comment type="caution">
    <text evidence="1">The sequence shown here is derived from an EMBL/GenBank/DDBJ whole genome shotgun (WGS) entry which is preliminary data.</text>
</comment>
<feature type="non-terminal residue" evidence="1">
    <location>
        <position position="46"/>
    </location>
</feature>
<gene>
    <name evidence="1" type="ORF">HNP71_002092</name>
</gene>
<dbReference type="EMBL" id="JACHFJ010000010">
    <property type="protein sequence ID" value="MBB5373825.1"/>
    <property type="molecule type" value="Genomic_DNA"/>
</dbReference>
<dbReference type="AlphaFoldDB" id="A0A840VKY9"/>
<reference evidence="1 2" key="1">
    <citation type="submission" date="2020-08" db="EMBL/GenBank/DDBJ databases">
        <title>Genomic Encyclopedia of Type Strains, Phase IV (KMG-IV): sequencing the most valuable type-strain genomes for metagenomic binning, comparative biology and taxonomic classification.</title>
        <authorList>
            <person name="Goeker M."/>
        </authorList>
    </citation>
    <scope>NUCLEOTIDE SEQUENCE [LARGE SCALE GENOMIC DNA]</scope>
    <source>
        <strain evidence="1 2">DSM 27026</strain>
    </source>
</reference>